<protein>
    <recommendedName>
        <fullName evidence="4">RNase H type-1 domain-containing protein</fullName>
    </recommendedName>
</protein>
<proteinExistence type="predicted"/>
<feature type="compositionally biased region" description="Basic and acidic residues" evidence="1">
    <location>
        <begin position="11"/>
        <end position="20"/>
    </location>
</feature>
<evidence type="ECO:0000313" key="2">
    <source>
        <dbReference type="EMBL" id="KAK4319097.1"/>
    </source>
</evidence>
<comment type="caution">
    <text evidence="2">The sequence shown here is derived from an EMBL/GenBank/DDBJ whole genome shotgun (WGS) entry which is preliminary data.</text>
</comment>
<reference evidence="2" key="1">
    <citation type="submission" date="2023-11" db="EMBL/GenBank/DDBJ databases">
        <title>Genome assemblies of two species of porcelain crab, Petrolisthes cinctipes and Petrolisthes manimaculis (Anomura: Porcellanidae).</title>
        <authorList>
            <person name="Angst P."/>
        </authorList>
    </citation>
    <scope>NUCLEOTIDE SEQUENCE</scope>
    <source>
        <strain evidence="2">PB745_02</strain>
        <tissue evidence="2">Gill</tissue>
    </source>
</reference>
<name>A0AAE1UD57_9EUCA</name>
<organism evidence="2 3">
    <name type="scientific">Petrolisthes manimaculis</name>
    <dbReference type="NCBI Taxonomy" id="1843537"/>
    <lineage>
        <taxon>Eukaryota</taxon>
        <taxon>Metazoa</taxon>
        <taxon>Ecdysozoa</taxon>
        <taxon>Arthropoda</taxon>
        <taxon>Crustacea</taxon>
        <taxon>Multicrustacea</taxon>
        <taxon>Malacostraca</taxon>
        <taxon>Eumalacostraca</taxon>
        <taxon>Eucarida</taxon>
        <taxon>Decapoda</taxon>
        <taxon>Pleocyemata</taxon>
        <taxon>Anomura</taxon>
        <taxon>Galatheoidea</taxon>
        <taxon>Porcellanidae</taxon>
        <taxon>Petrolisthes</taxon>
    </lineage>
</organism>
<evidence type="ECO:0008006" key="4">
    <source>
        <dbReference type="Google" id="ProtNLM"/>
    </source>
</evidence>
<sequence length="276" mass="30867">MEYSGPAAIAEVEHDPHLSDNEEQAMEHWPPLKPSAQHEFQSVAASTSTKRPKDYGSDTSSEPQSPAAKLTKCNEHPTRQETDVTLPRKLPLPVPLISSSAAPTFAPRDDYIKLAFRENLTSDTKLRWLTEINKLFSMDQELAEVKMSAVTSSCGRVVWDILCQLAAAHNASLVLSFVWMPSHIGFAGNDTVDSLAKAACMMGFEGGDAQPSLRCLQHRIYSSALASTVQRRDEERDNSVSIQHHDNFLQNRYKYRRHGLMVRRHNVVSARLRLGN</sequence>
<keyword evidence="3" id="KW-1185">Reference proteome</keyword>
<dbReference type="Proteomes" id="UP001292094">
    <property type="component" value="Unassembled WGS sequence"/>
</dbReference>
<dbReference type="AlphaFoldDB" id="A0AAE1UD57"/>
<accession>A0AAE1UD57</accession>
<dbReference type="EMBL" id="JAWZYT010000782">
    <property type="protein sequence ID" value="KAK4319097.1"/>
    <property type="molecule type" value="Genomic_DNA"/>
</dbReference>
<evidence type="ECO:0000313" key="3">
    <source>
        <dbReference type="Proteomes" id="UP001292094"/>
    </source>
</evidence>
<gene>
    <name evidence="2" type="ORF">Pmani_009930</name>
</gene>
<feature type="compositionally biased region" description="Basic and acidic residues" evidence="1">
    <location>
        <begin position="72"/>
        <end position="82"/>
    </location>
</feature>
<evidence type="ECO:0000256" key="1">
    <source>
        <dbReference type="SAM" id="MobiDB-lite"/>
    </source>
</evidence>
<feature type="region of interest" description="Disordered" evidence="1">
    <location>
        <begin position="1"/>
        <end position="86"/>
    </location>
</feature>
<feature type="compositionally biased region" description="Polar residues" evidence="1">
    <location>
        <begin position="38"/>
        <end position="49"/>
    </location>
</feature>